<evidence type="ECO:0000256" key="3">
    <source>
        <dbReference type="ARBA" id="ARBA00012502"/>
    </source>
</evidence>
<name>A0A382RSG4_9ZZZZ</name>
<dbReference type="GO" id="GO:0008113">
    <property type="term" value="F:peptide-methionine (S)-S-oxide reductase activity"/>
    <property type="evidence" value="ECO:0007669"/>
    <property type="project" value="UniProtKB-EC"/>
</dbReference>
<dbReference type="Gene3D" id="3.30.1060.10">
    <property type="entry name" value="Peptide methionine sulphoxide reductase MsrA"/>
    <property type="match status" value="1"/>
</dbReference>
<evidence type="ECO:0000256" key="2">
    <source>
        <dbReference type="ARBA" id="ARBA00011017"/>
    </source>
</evidence>
<evidence type="ECO:0000256" key="1">
    <source>
        <dbReference type="ARBA" id="ARBA00008076"/>
    </source>
</evidence>
<sequence length="280" mass="32533">KISYNDLLEVLWRNIDPTDGGGQFVDRGEQYQPAIFYHNKNQKRLAQISKDNLEKSGRFKKKITIQIIKASEFYSAEEYHQDFYKKSTVRYKMYRVGSGRDQFINKIWGNDREYKVLKISTSNGNVLEKSADFKFKKPTKNELKKKLTFLQYRVTQKNGTEPPYMNKYWNNKKQGIYVDIVSGEPLFSSQDKYKSGTGWPSFTKPLVPDNILTRKDSSYNMSRIEVKSKNTNSHLGHLFNDGPKPTGLRYCINSASLRFIPLGKMADEGYEKFASAFNQN</sequence>
<dbReference type="EMBL" id="UINC01123239">
    <property type="protein sequence ID" value="SVC99581.1"/>
    <property type="molecule type" value="Genomic_DNA"/>
</dbReference>
<dbReference type="Pfam" id="PF01641">
    <property type="entry name" value="SelR"/>
    <property type="match status" value="1"/>
</dbReference>
<feature type="domain" description="MsrB" evidence="7">
    <location>
        <begin position="140"/>
        <end position="262"/>
    </location>
</feature>
<dbReference type="GO" id="GO:0006979">
    <property type="term" value="P:response to oxidative stress"/>
    <property type="evidence" value="ECO:0007669"/>
    <property type="project" value="InterPro"/>
</dbReference>
<dbReference type="PANTHER" id="PTHR10173:SF59">
    <property type="entry name" value="PEPTIDE METHIONINE SULFOXIDE REDUCTASE MSRA_MSRB"/>
    <property type="match status" value="1"/>
</dbReference>
<dbReference type="SUPFAM" id="SSF51316">
    <property type="entry name" value="Mss4-like"/>
    <property type="match status" value="1"/>
</dbReference>
<evidence type="ECO:0000256" key="4">
    <source>
        <dbReference type="ARBA" id="ARBA00023002"/>
    </source>
</evidence>
<organism evidence="8">
    <name type="scientific">marine metagenome</name>
    <dbReference type="NCBI Taxonomy" id="408172"/>
    <lineage>
        <taxon>unclassified sequences</taxon>
        <taxon>metagenomes</taxon>
        <taxon>ecological metagenomes</taxon>
    </lineage>
</organism>
<reference evidence="8" key="1">
    <citation type="submission" date="2018-05" db="EMBL/GenBank/DDBJ databases">
        <authorList>
            <person name="Lanie J.A."/>
            <person name="Ng W.-L."/>
            <person name="Kazmierczak K.M."/>
            <person name="Andrzejewski T.M."/>
            <person name="Davidsen T.M."/>
            <person name="Wayne K.J."/>
            <person name="Tettelin H."/>
            <person name="Glass J.I."/>
            <person name="Rusch D."/>
            <person name="Podicherti R."/>
            <person name="Tsui H.-C.T."/>
            <person name="Winkler M.E."/>
        </authorList>
    </citation>
    <scope>NUCLEOTIDE SEQUENCE</scope>
</reference>
<dbReference type="AlphaFoldDB" id="A0A382RSG4"/>
<evidence type="ECO:0000256" key="5">
    <source>
        <dbReference type="ARBA" id="ARBA00023268"/>
    </source>
</evidence>
<dbReference type="InterPro" id="IPR002569">
    <property type="entry name" value="Met_Sox_Rdtase_MsrA_dom"/>
</dbReference>
<dbReference type="InterPro" id="IPR011057">
    <property type="entry name" value="Mss4-like_sf"/>
</dbReference>
<comment type="function">
    <text evidence="6">Has an important function as a repair enzyme for proteins that have been inactivated by oxidation. Catalyzes the reversible oxidation-reduction of methionine sulfoxide in proteins to methionine.</text>
</comment>
<dbReference type="PANTHER" id="PTHR10173">
    <property type="entry name" value="METHIONINE SULFOXIDE REDUCTASE"/>
    <property type="match status" value="1"/>
</dbReference>
<dbReference type="NCBIfam" id="TIGR00357">
    <property type="entry name" value="peptide-methionine (R)-S-oxide reductase MsrB"/>
    <property type="match status" value="1"/>
</dbReference>
<dbReference type="Pfam" id="PF01625">
    <property type="entry name" value="PMSR"/>
    <property type="match status" value="1"/>
</dbReference>
<dbReference type="EC" id="1.8.4.11" evidence="3"/>
<evidence type="ECO:0000259" key="7">
    <source>
        <dbReference type="PROSITE" id="PS51790"/>
    </source>
</evidence>
<dbReference type="InterPro" id="IPR036509">
    <property type="entry name" value="Met_Sox_Rdtase_MsrA_sf"/>
</dbReference>
<dbReference type="SUPFAM" id="SSF55068">
    <property type="entry name" value="Peptide methionine sulfoxide reductase"/>
    <property type="match status" value="1"/>
</dbReference>
<evidence type="ECO:0000256" key="6">
    <source>
        <dbReference type="ARBA" id="ARBA00024679"/>
    </source>
</evidence>
<dbReference type="InterPro" id="IPR002579">
    <property type="entry name" value="Met_Sox_Rdtase_MsrB_dom"/>
</dbReference>
<keyword evidence="5" id="KW-0511">Multifunctional enzyme</keyword>
<feature type="non-terminal residue" evidence="8">
    <location>
        <position position="1"/>
    </location>
</feature>
<evidence type="ECO:0000313" key="8">
    <source>
        <dbReference type="EMBL" id="SVC99581.1"/>
    </source>
</evidence>
<protein>
    <recommendedName>
        <fullName evidence="3">peptide-methionine (S)-S-oxide reductase</fullName>
        <ecNumber evidence="3">1.8.4.11</ecNumber>
    </recommendedName>
</protein>
<dbReference type="GO" id="GO:0005737">
    <property type="term" value="C:cytoplasm"/>
    <property type="evidence" value="ECO:0007669"/>
    <property type="project" value="TreeGrafter"/>
</dbReference>
<dbReference type="GO" id="GO:0033743">
    <property type="term" value="F:peptide-methionine (R)-S-oxide reductase activity"/>
    <property type="evidence" value="ECO:0007669"/>
    <property type="project" value="InterPro"/>
</dbReference>
<dbReference type="HAMAP" id="MF_01400">
    <property type="entry name" value="MsrB"/>
    <property type="match status" value="1"/>
</dbReference>
<dbReference type="PROSITE" id="PS51790">
    <property type="entry name" value="MSRB"/>
    <property type="match status" value="1"/>
</dbReference>
<dbReference type="FunFam" id="2.170.150.20:FF:000003">
    <property type="entry name" value="Peptide methionine sulfoxide reductase MsrB"/>
    <property type="match status" value="1"/>
</dbReference>
<comment type="similarity">
    <text evidence="2">In the N-terminal section; belongs to the MsrA Met sulfoxide reductase family.</text>
</comment>
<keyword evidence="4" id="KW-0560">Oxidoreductase</keyword>
<proteinExistence type="inferred from homology"/>
<comment type="similarity">
    <text evidence="1">In the C-terminal section; belongs to the MsrB Met sulfoxide reductase family.</text>
</comment>
<gene>
    <name evidence="8" type="ORF">METZ01_LOCUS352435</name>
</gene>
<accession>A0A382RSG4</accession>
<dbReference type="Gene3D" id="2.170.150.20">
    <property type="entry name" value="Peptide methionine sulfoxide reductase"/>
    <property type="match status" value="1"/>
</dbReference>
<dbReference type="GO" id="GO:0030091">
    <property type="term" value="P:protein repair"/>
    <property type="evidence" value="ECO:0007669"/>
    <property type="project" value="InterPro"/>
</dbReference>
<dbReference type="InterPro" id="IPR028427">
    <property type="entry name" value="Met_Sox_Rdtase_MsrB"/>
</dbReference>